<dbReference type="Pfam" id="PF06835">
    <property type="entry name" value="LptC"/>
    <property type="match status" value="1"/>
</dbReference>
<dbReference type="GO" id="GO:0005886">
    <property type="term" value="C:plasma membrane"/>
    <property type="evidence" value="ECO:0007669"/>
    <property type="project" value="InterPro"/>
</dbReference>
<evidence type="ECO:0008006" key="3">
    <source>
        <dbReference type="Google" id="ProtNLM"/>
    </source>
</evidence>
<evidence type="ECO:0000313" key="1">
    <source>
        <dbReference type="EMBL" id="GEP94890.1"/>
    </source>
</evidence>
<organism evidence="1 2">
    <name type="scientific">Chitinophaga cymbidii</name>
    <dbReference type="NCBI Taxonomy" id="1096750"/>
    <lineage>
        <taxon>Bacteria</taxon>
        <taxon>Pseudomonadati</taxon>
        <taxon>Bacteroidota</taxon>
        <taxon>Chitinophagia</taxon>
        <taxon>Chitinophagales</taxon>
        <taxon>Chitinophagaceae</taxon>
        <taxon>Chitinophaga</taxon>
    </lineage>
</organism>
<dbReference type="InterPro" id="IPR010664">
    <property type="entry name" value="LipoPS_assembly_LptC-rel"/>
</dbReference>
<dbReference type="NCBIfam" id="TIGR04409">
    <property type="entry name" value="LptC_YrbK"/>
    <property type="match status" value="1"/>
</dbReference>
<dbReference type="GO" id="GO:0015221">
    <property type="term" value="F:lipopolysaccharide transmembrane transporter activity"/>
    <property type="evidence" value="ECO:0007669"/>
    <property type="project" value="InterPro"/>
</dbReference>
<sequence length="167" mass="19309">MNAVRALDKDKAGVEEAFNVETIMSQTAHVKGVLTAPYMERHVEQPAYTEFPRSLRVVFYNDSLIQTSILTANYGRMEEKNNNILLRDSVVFISYFKGMIPKERLDCKELKWDDKRKLFVSNTFCRVARPGDTLYGQGLEANQDFSWWQFINAYGSFLPPDSMVNFD</sequence>
<gene>
    <name evidence="1" type="ORF">CCY01nite_11500</name>
</gene>
<dbReference type="AlphaFoldDB" id="A0A512RGS0"/>
<dbReference type="EMBL" id="BKAU01000001">
    <property type="protein sequence ID" value="GEP94890.1"/>
    <property type="molecule type" value="Genomic_DNA"/>
</dbReference>
<keyword evidence="2" id="KW-1185">Reference proteome</keyword>
<proteinExistence type="predicted"/>
<dbReference type="InterPro" id="IPR026265">
    <property type="entry name" value="LptC"/>
</dbReference>
<reference evidence="1 2" key="1">
    <citation type="submission" date="2019-07" db="EMBL/GenBank/DDBJ databases">
        <title>Whole genome shotgun sequence of Chitinophaga cymbidii NBRC 109752.</title>
        <authorList>
            <person name="Hosoyama A."/>
            <person name="Uohara A."/>
            <person name="Ohji S."/>
            <person name="Ichikawa N."/>
        </authorList>
    </citation>
    <scope>NUCLEOTIDE SEQUENCE [LARGE SCALE GENOMIC DNA]</scope>
    <source>
        <strain evidence="1 2">NBRC 109752</strain>
    </source>
</reference>
<comment type="caution">
    <text evidence="1">The sequence shown here is derived from an EMBL/GenBank/DDBJ whole genome shotgun (WGS) entry which is preliminary data.</text>
</comment>
<evidence type="ECO:0000313" key="2">
    <source>
        <dbReference type="Proteomes" id="UP000321436"/>
    </source>
</evidence>
<dbReference type="Proteomes" id="UP000321436">
    <property type="component" value="Unassembled WGS sequence"/>
</dbReference>
<name>A0A512RGS0_9BACT</name>
<protein>
    <recommendedName>
        <fullName evidence="3">LPS export ABC transporter periplasmic protein LptC</fullName>
    </recommendedName>
</protein>
<dbReference type="Gene3D" id="2.60.450.10">
    <property type="entry name" value="Lipopolysaccharide (LPS) transport protein A like domain"/>
    <property type="match status" value="1"/>
</dbReference>
<accession>A0A512RGS0</accession>